<keyword evidence="5 8" id="KW-0057">Aromatic amino acid biosynthesis</keyword>
<evidence type="ECO:0000256" key="5">
    <source>
        <dbReference type="ARBA" id="ARBA00023141"/>
    </source>
</evidence>
<keyword evidence="7" id="KW-0539">Nucleus</keyword>
<accession>A0ABR3ZEU4</accession>
<evidence type="ECO:0000313" key="10">
    <source>
        <dbReference type="EMBL" id="KAL1898895.1"/>
    </source>
</evidence>
<feature type="region of interest" description="Disordered" evidence="9">
    <location>
        <begin position="613"/>
        <end position="635"/>
    </location>
</feature>
<evidence type="ECO:0000256" key="8">
    <source>
        <dbReference type="RuleBase" id="RU000605"/>
    </source>
</evidence>
<evidence type="ECO:0000256" key="4">
    <source>
        <dbReference type="ARBA" id="ARBA00022605"/>
    </source>
</evidence>
<organism evidence="10 11">
    <name type="scientific">Sporothrix stenoceras</name>
    <dbReference type="NCBI Taxonomy" id="5173"/>
    <lineage>
        <taxon>Eukaryota</taxon>
        <taxon>Fungi</taxon>
        <taxon>Dikarya</taxon>
        <taxon>Ascomycota</taxon>
        <taxon>Pezizomycotina</taxon>
        <taxon>Sordariomycetes</taxon>
        <taxon>Sordariomycetidae</taxon>
        <taxon>Ophiostomatales</taxon>
        <taxon>Ophiostomataceae</taxon>
        <taxon>Sporothrix</taxon>
    </lineage>
</organism>
<keyword evidence="11" id="KW-1185">Reference proteome</keyword>
<keyword evidence="4 8" id="KW-0028">Amino-acid biosynthesis</keyword>
<proteinExistence type="inferred from homology"/>
<evidence type="ECO:0000256" key="2">
    <source>
        <dbReference type="ARBA" id="ARBA00008014"/>
    </source>
</evidence>
<comment type="caution">
    <text evidence="10">The sequence shown here is derived from an EMBL/GenBank/DDBJ whole genome shotgun (WGS) entry which is preliminary data.</text>
</comment>
<evidence type="ECO:0000256" key="7">
    <source>
        <dbReference type="ARBA" id="ARBA00023242"/>
    </source>
</evidence>
<dbReference type="PROSITE" id="PS00787">
    <property type="entry name" value="CHORISMATE_SYNTHASE_1"/>
    <property type="match status" value="1"/>
</dbReference>
<dbReference type="Pfam" id="PF11951">
    <property type="entry name" value="Fungal_trans_2"/>
    <property type="match status" value="1"/>
</dbReference>
<dbReference type="NCBIfam" id="NF003793">
    <property type="entry name" value="PRK05382.1"/>
    <property type="match status" value="1"/>
</dbReference>
<name>A0ABR3ZEU4_9PEZI</name>
<sequence length="827" mass="90309">MSTFGEYFRVTTYGESHCRSVGCIVDGCPPGMQLTEEDIQPQMDRRRPGQSSITTPRNEADRVEIQSGTEFGVTLGTPIGLRVMNKDQRPKDYGNSTMDLYPRPSHADWTYLEKYGVKASSGGGRSSARETIGRVAAGAIAEKYLRLAYGIEIVAFVSSVGKVHLFPPGCEDDTASAEAAALNELLTKIDRATVDKYAPVRCPDEKVAAEMATNIEGFKEREDSIGGTVTCVIRNAPPGLGEPCFDKLEAVLAHAMLSIPATKGFEIGSGFAGCEIPGSIHNDAFVPNEPLPAGTATPPGAAATRSRLTTKTNYSGGVQGGISNGAPIYFRLGFKPPATIGKEQTTSTYDGTAQGVLAAKGRHDPCVVPRAVPIVEAMAALVIMDAVLAQQARHTSRQFLPPLSQTLPVAPPADNGVTEEVKNVTNIDHVPSVPSISAAASAAASPHPSQTDTTPPTVAASTPQSQPQSLYDHRDHHDHSSRDTPAPLSDRDRDRDSIPPANMAQLELVRNVYKTDLGLPYFKNMAAFKFRKIFLDLAAKTPFLMNALLAFSSRHMVETHPDQAAHYQRQALQLQTHALRMFNEERHEFKSPDTCIAVLFFSWLIGTHMLSDVQSSPNNSRQDTDAEIDSSKDADTDTGTLDRFIAYMQTYRGTRTITSTTWEVILATDMASIIHDGIKRLELVSEGPETAPLRTAVRAALAQEHARTGNTAEDMEESQAFDTAIARIQWVVDAYNQHEQDGTDYHEDLVKALSMWTLVIDKAIFARFIDKHPVALVILAHYAVILFWCRDVWLFGNVGALLLEDIARSIPAEWKTVLAWPMEVIRR</sequence>
<feature type="region of interest" description="Disordered" evidence="9">
    <location>
        <begin position="437"/>
        <end position="502"/>
    </location>
</feature>
<comment type="similarity">
    <text evidence="2 8">Belongs to the chorismate synthase family.</text>
</comment>
<dbReference type="PROSITE" id="PS00789">
    <property type="entry name" value="CHORISMATE_SYNTHASE_3"/>
    <property type="match status" value="1"/>
</dbReference>
<evidence type="ECO:0000256" key="9">
    <source>
        <dbReference type="SAM" id="MobiDB-lite"/>
    </source>
</evidence>
<evidence type="ECO:0000256" key="6">
    <source>
        <dbReference type="ARBA" id="ARBA00023239"/>
    </source>
</evidence>
<comment type="pathway">
    <text evidence="1 8">Metabolic intermediate biosynthesis; chorismate biosynthesis; chorismate from D-erythrose 4-phosphate and phosphoenolpyruvate: step 7/7.</text>
</comment>
<evidence type="ECO:0000256" key="1">
    <source>
        <dbReference type="ARBA" id="ARBA00005044"/>
    </source>
</evidence>
<keyword evidence="6 8" id="KW-0456">Lyase</keyword>
<reference evidence="10 11" key="1">
    <citation type="journal article" date="2024" name="IMA Fungus">
        <title>IMA Genome - F19 : A genome assembly and annotation guide to empower mycologists, including annotated draft genome sequences of Ceratocystis pirilliformis, Diaporthe australafricana, Fusarium ophioides, Paecilomyces lecythidis, and Sporothrix stenoceras.</title>
        <authorList>
            <person name="Aylward J."/>
            <person name="Wilson A.M."/>
            <person name="Visagie C.M."/>
            <person name="Spraker J."/>
            <person name="Barnes I."/>
            <person name="Buitendag C."/>
            <person name="Ceriani C."/>
            <person name="Del Mar Angel L."/>
            <person name="du Plessis D."/>
            <person name="Fuchs T."/>
            <person name="Gasser K."/>
            <person name="Kramer D."/>
            <person name="Li W."/>
            <person name="Munsamy K."/>
            <person name="Piso A."/>
            <person name="Price J.L."/>
            <person name="Sonnekus B."/>
            <person name="Thomas C."/>
            <person name="van der Nest A."/>
            <person name="van Dijk A."/>
            <person name="van Heerden A."/>
            <person name="van Vuuren N."/>
            <person name="Yilmaz N."/>
            <person name="Duong T.A."/>
            <person name="van der Merwe N.A."/>
            <person name="Wingfield M.J."/>
            <person name="Wingfield B.D."/>
        </authorList>
    </citation>
    <scope>NUCLEOTIDE SEQUENCE [LARGE SCALE GENOMIC DNA]</scope>
    <source>
        <strain evidence="10 11">CMW 5346</strain>
    </source>
</reference>
<feature type="compositionally biased region" description="Basic and acidic residues" evidence="9">
    <location>
        <begin position="471"/>
        <end position="482"/>
    </location>
</feature>
<dbReference type="EMBL" id="JAWCUI010000014">
    <property type="protein sequence ID" value="KAL1898895.1"/>
    <property type="molecule type" value="Genomic_DNA"/>
</dbReference>
<dbReference type="InterPro" id="IPR035904">
    <property type="entry name" value="Chorismate_synth_AroC_sf"/>
</dbReference>
<feature type="compositionally biased region" description="Low complexity" evidence="9">
    <location>
        <begin position="437"/>
        <end position="449"/>
    </location>
</feature>
<gene>
    <name evidence="10" type="primary">ARO2</name>
    <name evidence="10" type="ORF">Sste5346_003306</name>
</gene>
<feature type="region of interest" description="Disordered" evidence="9">
    <location>
        <begin position="36"/>
        <end position="62"/>
    </location>
</feature>
<dbReference type="InterPro" id="IPR021858">
    <property type="entry name" value="Fun_TF"/>
</dbReference>
<comment type="cofactor">
    <cofactor evidence="8">
        <name>FMNH2</name>
        <dbReference type="ChEBI" id="CHEBI:57618"/>
    </cofactor>
    <text evidence="8">Reduced FMN (FMNH(2)).</text>
</comment>
<dbReference type="InterPro" id="IPR020541">
    <property type="entry name" value="Chorismate_synthase_CS"/>
</dbReference>
<dbReference type="CDD" id="cd07304">
    <property type="entry name" value="Chorismate_synthase"/>
    <property type="match status" value="1"/>
</dbReference>
<dbReference type="HAMAP" id="MF_00300">
    <property type="entry name" value="Chorismate_synth"/>
    <property type="match status" value="1"/>
</dbReference>
<dbReference type="GO" id="GO:0004107">
    <property type="term" value="F:chorismate synthase activity"/>
    <property type="evidence" value="ECO:0007669"/>
    <property type="project" value="UniProtKB-EC"/>
</dbReference>
<dbReference type="InterPro" id="IPR000453">
    <property type="entry name" value="Chorismate_synth"/>
</dbReference>
<dbReference type="Proteomes" id="UP001583186">
    <property type="component" value="Unassembled WGS sequence"/>
</dbReference>
<dbReference type="SUPFAM" id="SSF103263">
    <property type="entry name" value="Chorismate synthase, AroC"/>
    <property type="match status" value="1"/>
</dbReference>
<evidence type="ECO:0000313" key="11">
    <source>
        <dbReference type="Proteomes" id="UP001583186"/>
    </source>
</evidence>
<comment type="catalytic activity">
    <reaction evidence="8">
        <text>5-O-(1-carboxyvinyl)-3-phosphoshikimate = chorismate + phosphate</text>
        <dbReference type="Rhea" id="RHEA:21020"/>
        <dbReference type="ChEBI" id="CHEBI:29748"/>
        <dbReference type="ChEBI" id="CHEBI:43474"/>
        <dbReference type="ChEBI" id="CHEBI:57701"/>
        <dbReference type="EC" id="4.2.3.5"/>
    </reaction>
</comment>
<evidence type="ECO:0000256" key="3">
    <source>
        <dbReference type="ARBA" id="ARBA00013036"/>
    </source>
</evidence>
<dbReference type="NCBIfam" id="TIGR00033">
    <property type="entry name" value="aroC"/>
    <property type="match status" value="1"/>
</dbReference>
<dbReference type="PANTHER" id="PTHR21085">
    <property type="entry name" value="CHORISMATE SYNTHASE"/>
    <property type="match status" value="1"/>
</dbReference>
<dbReference type="EC" id="4.2.3.5" evidence="3 8"/>
<dbReference type="Gene3D" id="3.60.150.10">
    <property type="entry name" value="Chorismate synthase AroC"/>
    <property type="match status" value="1"/>
</dbReference>
<protein>
    <recommendedName>
        <fullName evidence="3 8">Chorismate synthase</fullName>
        <ecNumber evidence="3 8">4.2.3.5</ecNumber>
    </recommendedName>
</protein>
<feature type="compositionally biased region" description="Polar residues" evidence="9">
    <location>
        <begin position="450"/>
        <end position="469"/>
    </location>
</feature>
<dbReference type="Pfam" id="PF01264">
    <property type="entry name" value="Chorismate_synt"/>
    <property type="match status" value="1"/>
</dbReference>
<dbReference type="PROSITE" id="PS00788">
    <property type="entry name" value="CHORISMATE_SYNTHASE_2"/>
    <property type="match status" value="1"/>
</dbReference>
<dbReference type="PANTHER" id="PTHR21085:SF0">
    <property type="entry name" value="CHORISMATE SYNTHASE"/>
    <property type="match status" value="1"/>
</dbReference>